<organism evidence="2 3">
    <name type="scientific">Clostridium acidisoli DSM 12555</name>
    <dbReference type="NCBI Taxonomy" id="1121291"/>
    <lineage>
        <taxon>Bacteria</taxon>
        <taxon>Bacillati</taxon>
        <taxon>Bacillota</taxon>
        <taxon>Clostridia</taxon>
        <taxon>Eubacteriales</taxon>
        <taxon>Clostridiaceae</taxon>
        <taxon>Clostridium</taxon>
    </lineage>
</organism>
<keyword evidence="1" id="KW-0812">Transmembrane</keyword>
<accession>A0A1W1XRD7</accession>
<protein>
    <submittedName>
        <fullName evidence="2">Uncharacterized protein</fullName>
    </submittedName>
</protein>
<name>A0A1W1XRD7_9CLOT</name>
<evidence type="ECO:0000256" key="1">
    <source>
        <dbReference type="SAM" id="Phobius"/>
    </source>
</evidence>
<dbReference type="OrthoDB" id="1926513at2"/>
<feature type="transmembrane region" description="Helical" evidence="1">
    <location>
        <begin position="20"/>
        <end position="45"/>
    </location>
</feature>
<dbReference type="STRING" id="1121291.SAMN02745134_02831"/>
<dbReference type="AlphaFoldDB" id="A0A1W1XRD7"/>
<sequence length="64" mass="7818">MEIIEFLIKSLKGRGFYPAFMVVFSWTYTIVLIVVLICQLFLYIFRVKYYNPEFNNKEKIDKKR</sequence>
<keyword evidence="1" id="KW-0472">Membrane</keyword>
<evidence type="ECO:0000313" key="3">
    <source>
        <dbReference type="Proteomes" id="UP000192468"/>
    </source>
</evidence>
<dbReference type="EMBL" id="FWXH01000013">
    <property type="protein sequence ID" value="SMC26434.1"/>
    <property type="molecule type" value="Genomic_DNA"/>
</dbReference>
<evidence type="ECO:0000313" key="2">
    <source>
        <dbReference type="EMBL" id="SMC26434.1"/>
    </source>
</evidence>
<dbReference type="Proteomes" id="UP000192468">
    <property type="component" value="Unassembled WGS sequence"/>
</dbReference>
<reference evidence="2 3" key="1">
    <citation type="submission" date="2017-04" db="EMBL/GenBank/DDBJ databases">
        <authorList>
            <person name="Afonso C.L."/>
            <person name="Miller P.J."/>
            <person name="Scott M.A."/>
            <person name="Spackman E."/>
            <person name="Goraichik I."/>
            <person name="Dimitrov K.M."/>
            <person name="Suarez D.L."/>
            <person name="Swayne D.E."/>
        </authorList>
    </citation>
    <scope>NUCLEOTIDE SEQUENCE [LARGE SCALE GENOMIC DNA]</scope>
    <source>
        <strain evidence="2 3">DSM 12555</strain>
    </source>
</reference>
<proteinExistence type="predicted"/>
<gene>
    <name evidence="2" type="ORF">SAMN02745134_02831</name>
</gene>
<keyword evidence="3" id="KW-1185">Reference proteome</keyword>
<keyword evidence="1" id="KW-1133">Transmembrane helix</keyword>